<keyword evidence="8" id="KW-1185">Reference proteome</keyword>
<dbReference type="AlphaFoldDB" id="A0AAD5H6G8"/>
<proteinExistence type="predicted"/>
<dbReference type="GO" id="GO:0004252">
    <property type="term" value="F:serine-type endopeptidase activity"/>
    <property type="evidence" value="ECO:0007669"/>
    <property type="project" value="InterPro"/>
</dbReference>
<protein>
    <recommendedName>
        <fullName evidence="6">Peptidase S1 domain-containing protein</fullName>
    </recommendedName>
</protein>
<dbReference type="InterPro" id="IPR033116">
    <property type="entry name" value="TRYPSIN_SER"/>
</dbReference>
<name>A0AAD5H6G8_9CHLO</name>
<dbReference type="PANTHER" id="PTHR24252:SF7">
    <property type="entry name" value="HYALIN"/>
    <property type="match status" value="1"/>
</dbReference>
<dbReference type="InterPro" id="IPR009003">
    <property type="entry name" value="Peptidase_S1_PA"/>
</dbReference>
<evidence type="ECO:0000256" key="2">
    <source>
        <dbReference type="ARBA" id="ARBA00022525"/>
    </source>
</evidence>
<evidence type="ECO:0000313" key="7">
    <source>
        <dbReference type="EMBL" id="KAI7846124.1"/>
    </source>
</evidence>
<comment type="subcellular location">
    <subcellularLocation>
        <location evidence="1">Secreted</location>
    </subcellularLocation>
</comment>
<dbReference type="GO" id="GO:0005576">
    <property type="term" value="C:extracellular region"/>
    <property type="evidence" value="ECO:0007669"/>
    <property type="project" value="UniProtKB-SubCell"/>
</dbReference>
<dbReference type="InterPro" id="IPR043504">
    <property type="entry name" value="Peptidase_S1_PA_chymotrypsin"/>
</dbReference>
<organism evidence="7 8">
    <name type="scientific">Chlorella ohadii</name>
    <dbReference type="NCBI Taxonomy" id="2649997"/>
    <lineage>
        <taxon>Eukaryota</taxon>
        <taxon>Viridiplantae</taxon>
        <taxon>Chlorophyta</taxon>
        <taxon>core chlorophytes</taxon>
        <taxon>Trebouxiophyceae</taxon>
        <taxon>Chlorellales</taxon>
        <taxon>Chlorellaceae</taxon>
        <taxon>Chlorella clade</taxon>
        <taxon>Chlorella</taxon>
    </lineage>
</organism>
<dbReference type="Pfam" id="PF00089">
    <property type="entry name" value="Trypsin"/>
    <property type="match status" value="1"/>
</dbReference>
<dbReference type="GO" id="GO:0006508">
    <property type="term" value="P:proteolysis"/>
    <property type="evidence" value="ECO:0007669"/>
    <property type="project" value="InterPro"/>
</dbReference>
<dbReference type="Gene3D" id="2.40.10.10">
    <property type="entry name" value="Trypsin-like serine proteases"/>
    <property type="match status" value="1"/>
</dbReference>
<evidence type="ECO:0000259" key="6">
    <source>
        <dbReference type="PROSITE" id="PS50240"/>
    </source>
</evidence>
<sequence length="182" mass="19191">MAGGHHLVYDIALLLLDRPSTMRPLLRLPPAAPRPAAAPGTMLTAIGWGVAEDASDGSYYLPRVLQEATLEMIPLMECAAYFAKAAPDEKWDSQFCAGCPEKRMDTCAGDSGSPLIWKGPSGDVAVGITTWGNGCAGDTPGVYADLAAASNWIRNAIQWMLREDAAGRIPGPATNGSRFEGA</sequence>
<evidence type="ECO:0000256" key="5">
    <source>
        <dbReference type="ARBA" id="ARBA00023180"/>
    </source>
</evidence>
<comment type="caution">
    <text evidence="7">The sequence shown here is derived from an EMBL/GenBank/DDBJ whole genome shotgun (WGS) entry which is preliminary data.</text>
</comment>
<evidence type="ECO:0000313" key="8">
    <source>
        <dbReference type="Proteomes" id="UP001205105"/>
    </source>
</evidence>
<keyword evidence="3" id="KW-0732">Signal</keyword>
<feature type="domain" description="Peptidase S1" evidence="6">
    <location>
        <begin position="10"/>
        <end position="158"/>
    </location>
</feature>
<dbReference type="SMART" id="SM00020">
    <property type="entry name" value="Tryp_SPc"/>
    <property type="match status" value="1"/>
</dbReference>
<dbReference type="SUPFAM" id="SSF50494">
    <property type="entry name" value="Trypsin-like serine proteases"/>
    <property type="match status" value="1"/>
</dbReference>
<keyword evidence="2" id="KW-0964">Secreted</keyword>
<dbReference type="EMBL" id="JADXDR010000009">
    <property type="protein sequence ID" value="KAI7846124.1"/>
    <property type="molecule type" value="Genomic_DNA"/>
</dbReference>
<keyword evidence="4" id="KW-1015">Disulfide bond</keyword>
<keyword evidence="5" id="KW-0325">Glycoprotein</keyword>
<gene>
    <name evidence="7" type="ORF">COHA_000385</name>
</gene>
<evidence type="ECO:0000256" key="4">
    <source>
        <dbReference type="ARBA" id="ARBA00023157"/>
    </source>
</evidence>
<dbReference type="PROSITE" id="PS50240">
    <property type="entry name" value="TRYPSIN_DOM"/>
    <property type="match status" value="1"/>
</dbReference>
<dbReference type="PANTHER" id="PTHR24252">
    <property type="entry name" value="ACROSIN-RELATED"/>
    <property type="match status" value="1"/>
</dbReference>
<dbReference type="PROSITE" id="PS00135">
    <property type="entry name" value="TRYPSIN_SER"/>
    <property type="match status" value="1"/>
</dbReference>
<dbReference type="FunFam" id="2.40.10.10:FF:000054">
    <property type="entry name" value="Complement C1r subcomponent"/>
    <property type="match status" value="1"/>
</dbReference>
<evidence type="ECO:0000256" key="3">
    <source>
        <dbReference type="ARBA" id="ARBA00022729"/>
    </source>
</evidence>
<accession>A0AAD5H6G8</accession>
<reference evidence="7" key="1">
    <citation type="submission" date="2020-11" db="EMBL/GenBank/DDBJ databases">
        <title>Chlorella ohadii genome sequencing and assembly.</title>
        <authorList>
            <person name="Murik O."/>
            <person name="Treves H."/>
            <person name="Kedem I."/>
            <person name="Shotland Y."/>
            <person name="Kaplan A."/>
        </authorList>
    </citation>
    <scope>NUCLEOTIDE SEQUENCE</scope>
    <source>
        <strain evidence="7">1</strain>
    </source>
</reference>
<dbReference type="InterPro" id="IPR001254">
    <property type="entry name" value="Trypsin_dom"/>
</dbReference>
<dbReference type="Proteomes" id="UP001205105">
    <property type="component" value="Unassembled WGS sequence"/>
</dbReference>
<evidence type="ECO:0000256" key="1">
    <source>
        <dbReference type="ARBA" id="ARBA00004613"/>
    </source>
</evidence>